<reference evidence="1" key="1">
    <citation type="submission" date="2022-01" db="EMBL/GenBank/DDBJ databases">
        <authorList>
            <person name="Lagorce A."/>
        </authorList>
    </citation>
    <scope>NUCLEOTIDE SEQUENCE</scope>
    <source>
        <strain evidence="1">Th15_F1_D04</strain>
    </source>
</reference>
<gene>
    <name evidence="1" type="ORF">THF1D04_10713</name>
</gene>
<protein>
    <submittedName>
        <fullName evidence="1">Uncharacterized protein</fullName>
    </submittedName>
</protein>
<evidence type="ECO:0000313" key="2">
    <source>
        <dbReference type="Proteomes" id="UP001295420"/>
    </source>
</evidence>
<sequence>MNVSKTVNEIASNPALLQQPLRDIFSESQLSMPLIEFINSLPSSLPKADTPLNDLPLEFMYRYISEQPRVNKIIVIKERGHPVKLQIAEKTKPHVYIGDELIDCVRKAFKPYQAEARKELAESQASWDHLISSINQKGL</sequence>
<dbReference type="AlphaFoldDB" id="A0AAU9PZN0"/>
<dbReference type="RefSeq" id="WP_409929950.1">
    <property type="nucleotide sequence ID" value="NZ_CAKMTQ010000001.1"/>
</dbReference>
<organism evidence="1 2">
    <name type="scientific">Vibrio owensii</name>
    <dbReference type="NCBI Taxonomy" id="696485"/>
    <lineage>
        <taxon>Bacteria</taxon>
        <taxon>Pseudomonadati</taxon>
        <taxon>Pseudomonadota</taxon>
        <taxon>Gammaproteobacteria</taxon>
        <taxon>Vibrionales</taxon>
        <taxon>Vibrionaceae</taxon>
        <taxon>Vibrio</taxon>
    </lineage>
</organism>
<dbReference type="EMBL" id="CAKMTQ010000001">
    <property type="protein sequence ID" value="CAH1521224.1"/>
    <property type="molecule type" value="Genomic_DNA"/>
</dbReference>
<accession>A0AAU9PZN0</accession>
<proteinExistence type="predicted"/>
<comment type="caution">
    <text evidence="1">The sequence shown here is derived from an EMBL/GenBank/DDBJ whole genome shotgun (WGS) entry which is preliminary data.</text>
</comment>
<name>A0AAU9PZN0_9VIBR</name>
<dbReference type="Proteomes" id="UP001295420">
    <property type="component" value="Unassembled WGS sequence"/>
</dbReference>
<evidence type="ECO:0000313" key="1">
    <source>
        <dbReference type="EMBL" id="CAH1521224.1"/>
    </source>
</evidence>